<dbReference type="AlphaFoldDB" id="A0A644X350"/>
<dbReference type="PANTHER" id="PTHR30050">
    <property type="entry name" value="CHROMOSOMAL REPLICATION INITIATOR PROTEIN DNAA"/>
    <property type="match status" value="1"/>
</dbReference>
<dbReference type="InterPro" id="IPR010921">
    <property type="entry name" value="Trp_repressor/repl_initiator"/>
</dbReference>
<protein>
    <submittedName>
        <fullName evidence="2">Chromosomal replication initiator protein DnaA</fullName>
    </submittedName>
</protein>
<dbReference type="Pfam" id="PF08299">
    <property type="entry name" value="Bac_DnaA_C"/>
    <property type="match status" value="1"/>
</dbReference>
<dbReference type="PANTHER" id="PTHR30050:SF2">
    <property type="entry name" value="CHROMOSOMAL REPLICATION INITIATOR PROTEIN DNAA"/>
    <property type="match status" value="1"/>
</dbReference>
<reference evidence="2" key="1">
    <citation type="submission" date="2019-08" db="EMBL/GenBank/DDBJ databases">
        <authorList>
            <person name="Kucharzyk K."/>
            <person name="Murdoch R.W."/>
            <person name="Higgins S."/>
            <person name="Loffler F."/>
        </authorList>
    </citation>
    <scope>NUCLEOTIDE SEQUENCE</scope>
</reference>
<proteinExistence type="predicted"/>
<dbReference type="Gene3D" id="1.10.1750.10">
    <property type="match status" value="1"/>
</dbReference>
<feature type="domain" description="Chromosomal replication initiator DnaA C-terminal" evidence="1">
    <location>
        <begin position="12"/>
        <end position="79"/>
    </location>
</feature>
<organism evidence="2">
    <name type="scientific">bioreactor metagenome</name>
    <dbReference type="NCBI Taxonomy" id="1076179"/>
    <lineage>
        <taxon>unclassified sequences</taxon>
        <taxon>metagenomes</taxon>
        <taxon>ecological metagenomes</taxon>
    </lineage>
</organism>
<evidence type="ECO:0000259" key="1">
    <source>
        <dbReference type="SMART" id="SM00760"/>
    </source>
</evidence>
<dbReference type="EMBL" id="VSSQ01001483">
    <property type="protein sequence ID" value="MPM08723.1"/>
    <property type="molecule type" value="Genomic_DNA"/>
</dbReference>
<dbReference type="InterPro" id="IPR025518">
    <property type="entry name" value="DUF4406"/>
</dbReference>
<dbReference type="GO" id="GO:0006270">
    <property type="term" value="P:DNA replication initiation"/>
    <property type="evidence" value="ECO:0007669"/>
    <property type="project" value="InterPro"/>
</dbReference>
<dbReference type="InterPro" id="IPR013159">
    <property type="entry name" value="DnaA_C"/>
</dbReference>
<name>A0A644X350_9ZZZZ</name>
<evidence type="ECO:0000313" key="2">
    <source>
        <dbReference type="EMBL" id="MPM08723.1"/>
    </source>
</evidence>
<dbReference type="GO" id="GO:0005524">
    <property type="term" value="F:ATP binding"/>
    <property type="evidence" value="ECO:0007669"/>
    <property type="project" value="InterPro"/>
</dbReference>
<dbReference type="SMART" id="SM00760">
    <property type="entry name" value="Bac_DnaA_C"/>
    <property type="match status" value="1"/>
</dbReference>
<dbReference type="SUPFAM" id="SSF52309">
    <property type="entry name" value="N-(deoxy)ribosyltransferase-like"/>
    <property type="match status" value="1"/>
</dbReference>
<comment type="caution">
    <text evidence="2">The sequence shown here is derived from an EMBL/GenBank/DDBJ whole genome shotgun (WGS) entry which is preliminary data.</text>
</comment>
<gene>
    <name evidence="2" type="primary">dnaA_26</name>
    <name evidence="2" type="ORF">SDC9_55037</name>
</gene>
<accession>A0A644X350</accession>
<sequence>MSAILPTLDEQLATYIAGKVAKKYGVSIDDLKSRSRLGNISEARQISMYLMREHKWSLAAIGAWFNRDHATAMNAVMVVQNRIDTNKEFRIEMRILRAENPFRARVYIAGKVRGLPYDEVERKFQNAEDLLISMGYEVVNPLKQNLPINNEAVVWRILLPKISMCEIIAFLWDYKDSEGCAREMLAAEWLELKQYYITPNYDLVKTEA</sequence>
<dbReference type="GO" id="GO:0005886">
    <property type="term" value="C:plasma membrane"/>
    <property type="evidence" value="ECO:0007669"/>
    <property type="project" value="TreeGrafter"/>
</dbReference>
<dbReference type="GO" id="GO:0006275">
    <property type="term" value="P:regulation of DNA replication"/>
    <property type="evidence" value="ECO:0007669"/>
    <property type="project" value="InterPro"/>
</dbReference>
<dbReference type="SUPFAM" id="SSF48295">
    <property type="entry name" value="TrpR-like"/>
    <property type="match status" value="1"/>
</dbReference>
<dbReference type="Pfam" id="PF14359">
    <property type="entry name" value="DUF4406"/>
    <property type="match status" value="1"/>
</dbReference>
<dbReference type="GO" id="GO:0003688">
    <property type="term" value="F:DNA replication origin binding"/>
    <property type="evidence" value="ECO:0007669"/>
    <property type="project" value="TreeGrafter"/>
</dbReference>
<dbReference type="CDD" id="cd06571">
    <property type="entry name" value="Bac_DnaA_C"/>
    <property type="match status" value="1"/>
</dbReference>